<evidence type="ECO:0000313" key="3">
    <source>
        <dbReference type="Proteomes" id="UP001174936"/>
    </source>
</evidence>
<feature type="region of interest" description="Disordered" evidence="1">
    <location>
        <begin position="87"/>
        <end position="106"/>
    </location>
</feature>
<keyword evidence="3" id="KW-1185">Reference proteome</keyword>
<dbReference type="AlphaFoldDB" id="A0AA39Y9P9"/>
<feature type="compositionally biased region" description="Polar residues" evidence="1">
    <location>
        <begin position="1"/>
        <end position="24"/>
    </location>
</feature>
<dbReference type="Proteomes" id="UP001174936">
    <property type="component" value="Unassembled WGS sequence"/>
</dbReference>
<evidence type="ECO:0000313" key="2">
    <source>
        <dbReference type="EMBL" id="KAK0648543.1"/>
    </source>
</evidence>
<gene>
    <name evidence="2" type="ORF">B0T16DRAFT_491318</name>
</gene>
<comment type="caution">
    <text evidence="2">The sequence shown here is derived from an EMBL/GenBank/DDBJ whole genome shotgun (WGS) entry which is preliminary data.</text>
</comment>
<feature type="region of interest" description="Disordered" evidence="1">
    <location>
        <begin position="1"/>
        <end position="79"/>
    </location>
</feature>
<protein>
    <submittedName>
        <fullName evidence="2">Uncharacterized protein</fullName>
    </submittedName>
</protein>
<feature type="compositionally biased region" description="Low complexity" evidence="1">
    <location>
        <begin position="87"/>
        <end position="103"/>
    </location>
</feature>
<organism evidence="2 3">
    <name type="scientific">Cercophora newfieldiana</name>
    <dbReference type="NCBI Taxonomy" id="92897"/>
    <lineage>
        <taxon>Eukaryota</taxon>
        <taxon>Fungi</taxon>
        <taxon>Dikarya</taxon>
        <taxon>Ascomycota</taxon>
        <taxon>Pezizomycotina</taxon>
        <taxon>Sordariomycetes</taxon>
        <taxon>Sordariomycetidae</taxon>
        <taxon>Sordariales</taxon>
        <taxon>Lasiosphaeriaceae</taxon>
        <taxon>Cercophora</taxon>
    </lineage>
</organism>
<sequence>MPFSLSRFTNLANMSPSNPPSTGTKVLITGIDPIRAGSPDAPSTTNNDDSFDFIEAPRSPSPSLCSGSDSDSNLSQDSEDDNLFASARNTNANTATTTPSTTPLKNRVTSLLQRRRHRNCQGKHKHAANMATCPWRKTATSAHQGKKVEGNGKSRSIVGMKAGDQYLEDEEYGLAPDEDEWDELVEMESSEEEEEGYYGGSNR</sequence>
<dbReference type="EMBL" id="JAULSV010000003">
    <property type="protein sequence ID" value="KAK0648543.1"/>
    <property type="molecule type" value="Genomic_DNA"/>
</dbReference>
<feature type="region of interest" description="Disordered" evidence="1">
    <location>
        <begin position="139"/>
        <end position="203"/>
    </location>
</feature>
<reference evidence="2" key="1">
    <citation type="submission" date="2023-06" db="EMBL/GenBank/DDBJ databases">
        <title>Genome-scale phylogeny and comparative genomics of the fungal order Sordariales.</title>
        <authorList>
            <consortium name="Lawrence Berkeley National Laboratory"/>
            <person name="Hensen N."/>
            <person name="Bonometti L."/>
            <person name="Westerberg I."/>
            <person name="Brannstrom I.O."/>
            <person name="Guillou S."/>
            <person name="Cros-Aarteil S."/>
            <person name="Calhoun S."/>
            <person name="Haridas S."/>
            <person name="Kuo A."/>
            <person name="Mondo S."/>
            <person name="Pangilinan J."/>
            <person name="Riley R."/>
            <person name="Labutti K."/>
            <person name="Andreopoulos B."/>
            <person name="Lipzen A."/>
            <person name="Chen C."/>
            <person name="Yanf M."/>
            <person name="Daum C."/>
            <person name="Ng V."/>
            <person name="Clum A."/>
            <person name="Steindorff A."/>
            <person name="Ohm R."/>
            <person name="Martin F."/>
            <person name="Silar P."/>
            <person name="Natvig D."/>
            <person name="Lalanne C."/>
            <person name="Gautier V."/>
            <person name="Ament-Velasquez S.L."/>
            <person name="Kruys A."/>
            <person name="Hutchinson M.I."/>
            <person name="Powell A.J."/>
            <person name="Barry K."/>
            <person name="Miller A.N."/>
            <person name="Grigoriev I.V."/>
            <person name="Debuchy R."/>
            <person name="Gladieux P."/>
            <person name="Thoren M.H."/>
            <person name="Johannesson H."/>
        </authorList>
    </citation>
    <scope>NUCLEOTIDE SEQUENCE</scope>
    <source>
        <strain evidence="2">SMH2532-1</strain>
    </source>
</reference>
<name>A0AA39Y9P9_9PEZI</name>
<feature type="compositionally biased region" description="Low complexity" evidence="1">
    <location>
        <begin position="61"/>
        <end position="76"/>
    </location>
</feature>
<accession>A0AA39Y9P9</accession>
<evidence type="ECO:0000256" key="1">
    <source>
        <dbReference type="SAM" id="MobiDB-lite"/>
    </source>
</evidence>
<proteinExistence type="predicted"/>
<feature type="compositionally biased region" description="Acidic residues" evidence="1">
    <location>
        <begin position="166"/>
        <end position="196"/>
    </location>
</feature>